<dbReference type="KEGG" id="celz:E5225_07000"/>
<proteinExistence type="predicted"/>
<evidence type="ECO:0000313" key="3">
    <source>
        <dbReference type="Proteomes" id="UP000296469"/>
    </source>
</evidence>
<organism evidence="2 3">
    <name type="scientific">Cellulomonas shaoxiangyii</name>
    <dbReference type="NCBI Taxonomy" id="2566013"/>
    <lineage>
        <taxon>Bacteria</taxon>
        <taxon>Bacillati</taxon>
        <taxon>Actinomycetota</taxon>
        <taxon>Actinomycetes</taxon>
        <taxon>Micrococcales</taxon>
        <taxon>Cellulomonadaceae</taxon>
        <taxon>Cellulomonas</taxon>
    </lineage>
</organism>
<feature type="region of interest" description="Disordered" evidence="1">
    <location>
        <begin position="128"/>
        <end position="179"/>
    </location>
</feature>
<name>A0A4P7SI92_9CELL</name>
<dbReference type="RefSeq" id="WP_136225376.1">
    <property type="nucleotide sequence ID" value="NZ_CP039291.1"/>
</dbReference>
<evidence type="ECO:0000256" key="1">
    <source>
        <dbReference type="SAM" id="MobiDB-lite"/>
    </source>
</evidence>
<dbReference type="InterPro" id="IPR010982">
    <property type="entry name" value="Lambda_DNA-bd_dom_sf"/>
</dbReference>
<dbReference type="Proteomes" id="UP000296469">
    <property type="component" value="Chromosome"/>
</dbReference>
<protein>
    <submittedName>
        <fullName evidence="2">Uncharacterized protein</fullName>
    </submittedName>
</protein>
<dbReference type="AlphaFoldDB" id="A0A4P7SI92"/>
<dbReference type="Gene3D" id="1.10.260.40">
    <property type="entry name" value="lambda repressor-like DNA-binding domains"/>
    <property type="match status" value="1"/>
</dbReference>
<keyword evidence="3" id="KW-1185">Reference proteome</keyword>
<sequence length="179" mass="18438">MMNAPDLAALIADAKGDRSYDQLSRAAGGKPTAERLQQLATGEMKTFPGPATIEALARGLGVTVTEVVTAACRSLGIEVHYGDTPGALTIPGAGNLPASARRAIEDVAAQMLALHQAAEPQEELMGNAEHPAPTTEVPLTTAVSTSITPPPGRSRATSRGTAAKPARAGRRGSARRDDH</sequence>
<dbReference type="EMBL" id="CP039291">
    <property type="protein sequence ID" value="QCB93338.1"/>
    <property type="molecule type" value="Genomic_DNA"/>
</dbReference>
<accession>A0A4P7SI92</accession>
<evidence type="ECO:0000313" key="2">
    <source>
        <dbReference type="EMBL" id="QCB93338.1"/>
    </source>
</evidence>
<reference evidence="2 3" key="1">
    <citation type="submission" date="2019-04" db="EMBL/GenBank/DDBJ databases">
        <title>Isolation and identification of Cellulomonas shaoxiangyii sp. Nov. isolated from feces of the Tibetan antelopes (Pantholops hodgsonii) in the Qinghai-Tibet plateau of China.</title>
        <authorList>
            <person name="Tian Z."/>
        </authorList>
    </citation>
    <scope>NUCLEOTIDE SEQUENCE [LARGE SCALE GENOMIC DNA]</scope>
    <source>
        <strain evidence="2 3">Z28</strain>
    </source>
</reference>
<gene>
    <name evidence="2" type="ORF">E5225_07000</name>
</gene>
<dbReference type="GO" id="GO:0003677">
    <property type="term" value="F:DNA binding"/>
    <property type="evidence" value="ECO:0007669"/>
    <property type="project" value="InterPro"/>
</dbReference>
<feature type="compositionally biased region" description="Polar residues" evidence="1">
    <location>
        <begin position="137"/>
        <end position="147"/>
    </location>
</feature>